<sequence length="367" mass="38775">MIISPYSVRPVCAKGQQEEYAGERGGRVRVECHLLAYPPSLVFTWAITRIPGGAPEPLESVGREEGLTGQYTLGRLEEEKVDVWCWGRNSVGLQYQPCKFTVYTRGKPGPVSGCEATNHTASGFTVTCLAGPGRSDHTTYTITVYTQNRYKGGVTGVREDHNTSRGGVQSQTSVEGASLQEVLVANLTRQSPHFSVGGLAGGGEFRVLVVARNREGSSAPVTLTTFTLNDNPQTVIQTTNPALPKSAIPNPANSNHANPNPANSNHADHIPALPNPPIPNPPIPNPANSSPTNSNPANSIHAIPNPALPNPTIPNFAIPNPAIPNPAIPNPIDPTLPSSTLPSPPLSKPPHDSLPDPVITPKPPSSP</sequence>
<feature type="compositionally biased region" description="Low complexity" evidence="1">
    <location>
        <begin position="286"/>
        <end position="300"/>
    </location>
</feature>
<dbReference type="InterPro" id="IPR036116">
    <property type="entry name" value="FN3_sf"/>
</dbReference>
<dbReference type="Gene3D" id="2.60.40.10">
    <property type="entry name" value="Immunoglobulins"/>
    <property type="match status" value="1"/>
</dbReference>
<reference evidence="2" key="1">
    <citation type="submission" date="2023-10" db="EMBL/GenBank/DDBJ databases">
        <title>Genome assemblies of two species of porcelain crab, Petrolisthes cinctipes and Petrolisthes manimaculis (Anomura: Porcellanidae).</title>
        <authorList>
            <person name="Angst P."/>
        </authorList>
    </citation>
    <scope>NUCLEOTIDE SEQUENCE</scope>
    <source>
        <strain evidence="2">PB745_01</strain>
        <tissue evidence="2">Gill</tissue>
    </source>
</reference>
<proteinExistence type="predicted"/>
<comment type="caution">
    <text evidence="2">The sequence shown here is derived from an EMBL/GenBank/DDBJ whole genome shotgun (WGS) entry which is preliminary data.</text>
</comment>
<gene>
    <name evidence="2" type="ORF">Pcinc_021737</name>
</gene>
<evidence type="ECO:0000256" key="1">
    <source>
        <dbReference type="SAM" id="MobiDB-lite"/>
    </source>
</evidence>
<dbReference type="SUPFAM" id="SSF49265">
    <property type="entry name" value="Fibronectin type III"/>
    <property type="match status" value="1"/>
</dbReference>
<organism evidence="2 3">
    <name type="scientific">Petrolisthes cinctipes</name>
    <name type="common">Flat porcelain crab</name>
    <dbReference type="NCBI Taxonomy" id="88211"/>
    <lineage>
        <taxon>Eukaryota</taxon>
        <taxon>Metazoa</taxon>
        <taxon>Ecdysozoa</taxon>
        <taxon>Arthropoda</taxon>
        <taxon>Crustacea</taxon>
        <taxon>Multicrustacea</taxon>
        <taxon>Malacostraca</taxon>
        <taxon>Eumalacostraca</taxon>
        <taxon>Eucarida</taxon>
        <taxon>Decapoda</taxon>
        <taxon>Pleocyemata</taxon>
        <taxon>Anomura</taxon>
        <taxon>Galatheoidea</taxon>
        <taxon>Porcellanidae</taxon>
        <taxon>Petrolisthes</taxon>
    </lineage>
</organism>
<feature type="compositionally biased region" description="Pro residues" evidence="1">
    <location>
        <begin position="273"/>
        <end position="285"/>
    </location>
</feature>
<feature type="compositionally biased region" description="Pro residues" evidence="1">
    <location>
        <begin position="321"/>
        <end position="334"/>
    </location>
</feature>
<protein>
    <submittedName>
        <fullName evidence="2">Uncharacterized protein</fullName>
    </submittedName>
</protein>
<feature type="region of interest" description="Disordered" evidence="1">
    <location>
        <begin position="232"/>
        <end position="367"/>
    </location>
</feature>
<evidence type="ECO:0000313" key="2">
    <source>
        <dbReference type="EMBL" id="KAK3873236.1"/>
    </source>
</evidence>
<feature type="compositionally biased region" description="Pro residues" evidence="1">
    <location>
        <begin position="358"/>
        <end position="367"/>
    </location>
</feature>
<accession>A0AAE1FGT0</accession>
<keyword evidence="3" id="KW-1185">Reference proteome</keyword>
<evidence type="ECO:0000313" key="3">
    <source>
        <dbReference type="Proteomes" id="UP001286313"/>
    </source>
</evidence>
<dbReference type="AlphaFoldDB" id="A0AAE1FGT0"/>
<dbReference type="EMBL" id="JAWQEG010002245">
    <property type="protein sequence ID" value="KAK3873236.1"/>
    <property type="molecule type" value="Genomic_DNA"/>
</dbReference>
<dbReference type="Proteomes" id="UP001286313">
    <property type="component" value="Unassembled WGS sequence"/>
</dbReference>
<dbReference type="InterPro" id="IPR013783">
    <property type="entry name" value="Ig-like_fold"/>
</dbReference>
<name>A0AAE1FGT0_PETCI</name>
<feature type="compositionally biased region" description="Polar residues" evidence="1">
    <location>
        <begin position="232"/>
        <end position="241"/>
    </location>
</feature>
<feature type="compositionally biased region" description="Low complexity" evidence="1">
    <location>
        <begin position="249"/>
        <end position="265"/>
    </location>
</feature>